<keyword evidence="2 6" id="KW-0812">Transmembrane</keyword>
<dbReference type="OMA" id="MECIGIT"/>
<dbReference type="PANTHER" id="PTHR11972:SF193">
    <property type="entry name" value="FAD-BINDING FR-TYPE DOMAIN-CONTAINING PROTEIN"/>
    <property type="match status" value="1"/>
</dbReference>
<evidence type="ECO:0000313" key="9">
    <source>
        <dbReference type="Proteomes" id="UP000019132"/>
    </source>
</evidence>
<reference evidence="9" key="2">
    <citation type="submission" date="2010-04" db="EMBL/GenBank/DDBJ databases">
        <authorList>
            <person name="Buell R."/>
            <person name="Hamilton J."/>
            <person name="Hostetler J."/>
        </authorList>
    </citation>
    <scope>NUCLEOTIDE SEQUENCE [LARGE SCALE GENOMIC DNA]</scope>
    <source>
        <strain evidence="9">DAOM:BR144</strain>
    </source>
</reference>
<accession>K3WXM8</accession>
<keyword evidence="4" id="KW-0560">Oxidoreductase</keyword>
<dbReference type="AlphaFoldDB" id="K3WXM8"/>
<name>K3WXM8_GLOUD</name>
<evidence type="ECO:0000256" key="1">
    <source>
        <dbReference type="ARBA" id="ARBA00004141"/>
    </source>
</evidence>
<feature type="transmembrane region" description="Helical" evidence="6">
    <location>
        <begin position="199"/>
        <end position="224"/>
    </location>
</feature>
<evidence type="ECO:0000256" key="2">
    <source>
        <dbReference type="ARBA" id="ARBA00022692"/>
    </source>
</evidence>
<dbReference type="eggNOG" id="KOG0039">
    <property type="taxonomic scope" value="Eukaryota"/>
</dbReference>
<dbReference type="EMBL" id="GL376615">
    <property type="status" value="NOT_ANNOTATED_CDS"/>
    <property type="molecule type" value="Genomic_DNA"/>
</dbReference>
<evidence type="ECO:0000256" key="3">
    <source>
        <dbReference type="ARBA" id="ARBA00022989"/>
    </source>
</evidence>
<keyword evidence="9" id="KW-1185">Reference proteome</keyword>
<dbReference type="VEuPathDB" id="FungiDB:PYU1_G009708"/>
<dbReference type="GO" id="GO:0016491">
    <property type="term" value="F:oxidoreductase activity"/>
    <property type="evidence" value="ECO:0007669"/>
    <property type="project" value="UniProtKB-KW"/>
</dbReference>
<feature type="transmembrane region" description="Helical" evidence="6">
    <location>
        <begin position="104"/>
        <end position="123"/>
    </location>
</feature>
<organism evidence="8 9">
    <name type="scientific">Globisporangium ultimum (strain ATCC 200006 / CBS 805.95 / DAOM BR144)</name>
    <name type="common">Pythium ultimum</name>
    <dbReference type="NCBI Taxonomy" id="431595"/>
    <lineage>
        <taxon>Eukaryota</taxon>
        <taxon>Sar</taxon>
        <taxon>Stramenopiles</taxon>
        <taxon>Oomycota</taxon>
        <taxon>Peronosporomycetes</taxon>
        <taxon>Pythiales</taxon>
        <taxon>Pythiaceae</taxon>
        <taxon>Globisporangium</taxon>
    </lineage>
</organism>
<keyword evidence="3 6" id="KW-1133">Transmembrane helix</keyword>
<dbReference type="InterPro" id="IPR013130">
    <property type="entry name" value="Fe3_Rdtase_TM_dom"/>
</dbReference>
<evidence type="ECO:0000256" key="4">
    <source>
        <dbReference type="ARBA" id="ARBA00023002"/>
    </source>
</evidence>
<dbReference type="HOGENOM" id="CLU_004129_2_0_1"/>
<evidence type="ECO:0000313" key="8">
    <source>
        <dbReference type="EnsemblProtists" id="PYU1_T009726"/>
    </source>
</evidence>
<feature type="transmembrane region" description="Helical" evidence="6">
    <location>
        <begin position="245"/>
        <end position="266"/>
    </location>
</feature>
<dbReference type="InParanoid" id="K3WXM8"/>
<dbReference type="GO" id="GO:0005886">
    <property type="term" value="C:plasma membrane"/>
    <property type="evidence" value="ECO:0007669"/>
    <property type="project" value="TreeGrafter"/>
</dbReference>
<dbReference type="Proteomes" id="UP000019132">
    <property type="component" value="Unassembled WGS sequence"/>
</dbReference>
<evidence type="ECO:0000259" key="7">
    <source>
        <dbReference type="Pfam" id="PF01794"/>
    </source>
</evidence>
<feature type="domain" description="Ferric oxidoreductase" evidence="7">
    <location>
        <begin position="211"/>
        <end position="341"/>
    </location>
</feature>
<dbReference type="PANTHER" id="PTHR11972">
    <property type="entry name" value="NADPH OXIDASE"/>
    <property type="match status" value="1"/>
</dbReference>
<reference evidence="9" key="1">
    <citation type="journal article" date="2010" name="Genome Biol.">
        <title>Genome sequence of the necrotrophic plant pathogen Pythium ultimum reveals original pathogenicity mechanisms and effector repertoire.</title>
        <authorList>
            <person name="Levesque C.A."/>
            <person name="Brouwer H."/>
            <person name="Cano L."/>
            <person name="Hamilton J.P."/>
            <person name="Holt C."/>
            <person name="Huitema E."/>
            <person name="Raffaele S."/>
            <person name="Robideau G.P."/>
            <person name="Thines M."/>
            <person name="Win J."/>
            <person name="Zerillo M.M."/>
            <person name="Beakes G.W."/>
            <person name="Boore J.L."/>
            <person name="Busam D."/>
            <person name="Dumas B."/>
            <person name="Ferriera S."/>
            <person name="Fuerstenberg S.I."/>
            <person name="Gachon C.M."/>
            <person name="Gaulin E."/>
            <person name="Govers F."/>
            <person name="Grenville-Briggs L."/>
            <person name="Horner N."/>
            <person name="Hostetler J."/>
            <person name="Jiang R.H."/>
            <person name="Johnson J."/>
            <person name="Krajaejun T."/>
            <person name="Lin H."/>
            <person name="Meijer H.J."/>
            <person name="Moore B."/>
            <person name="Morris P."/>
            <person name="Phuntmart V."/>
            <person name="Puiu D."/>
            <person name="Shetty J."/>
            <person name="Stajich J.E."/>
            <person name="Tripathy S."/>
            <person name="Wawra S."/>
            <person name="van West P."/>
            <person name="Whitty B.R."/>
            <person name="Coutinho P.M."/>
            <person name="Henrissat B."/>
            <person name="Martin F."/>
            <person name="Thomas P.D."/>
            <person name="Tyler B.M."/>
            <person name="De Vries R.P."/>
            <person name="Kamoun S."/>
            <person name="Yandell M."/>
            <person name="Tisserat N."/>
            <person name="Buell C.R."/>
        </authorList>
    </citation>
    <scope>NUCLEOTIDE SEQUENCE</scope>
    <source>
        <strain evidence="9">DAOM:BR144</strain>
    </source>
</reference>
<feature type="transmembrane region" description="Helical" evidence="6">
    <location>
        <begin position="149"/>
        <end position="179"/>
    </location>
</feature>
<evidence type="ECO:0000256" key="5">
    <source>
        <dbReference type="ARBA" id="ARBA00023136"/>
    </source>
</evidence>
<dbReference type="InterPro" id="IPR050369">
    <property type="entry name" value="RBOH/FRE"/>
</dbReference>
<protein>
    <recommendedName>
        <fullName evidence="7">Ferric oxidoreductase domain-containing protein</fullName>
    </recommendedName>
</protein>
<dbReference type="EnsemblProtists" id="PYU1_T009726">
    <property type="protein sequence ID" value="PYU1_T009726"/>
    <property type="gene ID" value="PYU1_G009708"/>
</dbReference>
<keyword evidence="5 6" id="KW-0472">Membrane</keyword>
<feature type="transmembrane region" description="Helical" evidence="6">
    <location>
        <begin position="40"/>
        <end position="61"/>
    </location>
</feature>
<dbReference type="Pfam" id="PF01794">
    <property type="entry name" value="Ferric_reduct"/>
    <property type="match status" value="1"/>
</dbReference>
<evidence type="ECO:0000256" key="6">
    <source>
        <dbReference type="SAM" id="Phobius"/>
    </source>
</evidence>
<feature type="transmembrane region" description="Helical" evidence="6">
    <location>
        <begin position="295"/>
        <end position="318"/>
    </location>
</feature>
<reference evidence="8" key="3">
    <citation type="submission" date="2015-02" db="UniProtKB">
        <authorList>
            <consortium name="EnsemblProtists"/>
        </authorList>
    </citation>
    <scope>IDENTIFICATION</scope>
    <source>
        <strain evidence="8">DAOM BR144</strain>
    </source>
</reference>
<comment type="subcellular location">
    <subcellularLocation>
        <location evidence="1">Membrane</location>
        <topology evidence="1">Multi-pass membrane protein</topology>
    </subcellularLocation>
</comment>
<dbReference type="STRING" id="431595.K3WXM8"/>
<proteinExistence type="predicted"/>
<sequence length="416" mass="47372">MPPGNASFTPNPVNGYDVIKTPGASNSERRFGASPWSAKFWYLGILAQLVIVSAVVVYVYGQIAYFAPSYSATVSKDIASWWGVPRVAVKGVTMGHSEMTRPTYFFLFGLLPLFISLFVLEFLRHFNVRQMSFRLVLKFALIMRRKPRVFGFLSPISFGELLFLGALLGGNIWVFYYFFDPRYTRLSTNAKAKNTTVAFNSLMECIGITLGFSCIFNMAFLFIPATRNAVWMEFMNISYANGVKYHRWIGVLTVLTAFFHCVGYYISWVRQGTWSAQALPCFDCPLNERNGVKVWMNVFCEIALLAFLIIGLTSIPWVRRKFYNAFYYFHHLFIVGVVFAVLHWNPIILWIFPTFLLYIISRSLSSANSFTPVQIKEFTTLDNDIVKIVISRSAARAGDYKVGQFVYLNVPSISSS</sequence>